<dbReference type="RefSeq" id="WP_150891495.1">
    <property type="nucleotide sequence ID" value="NZ_VYUY01000002.1"/>
</dbReference>
<evidence type="ECO:0000256" key="1">
    <source>
        <dbReference type="ARBA" id="ARBA00006484"/>
    </source>
</evidence>
<gene>
    <name evidence="3" type="ORF">F6B40_00330</name>
</gene>
<dbReference type="PRINTS" id="PR00081">
    <property type="entry name" value="GDHRDH"/>
</dbReference>
<dbReference type="Gene3D" id="3.40.50.720">
    <property type="entry name" value="NAD(P)-binding Rossmann-like Domain"/>
    <property type="match status" value="1"/>
</dbReference>
<dbReference type="PANTHER" id="PTHR24321">
    <property type="entry name" value="DEHYDROGENASES, SHORT CHAIN"/>
    <property type="match status" value="1"/>
</dbReference>
<evidence type="ECO:0000313" key="3">
    <source>
        <dbReference type="EMBL" id="KAA9136138.1"/>
    </source>
</evidence>
<dbReference type="SUPFAM" id="SSF51735">
    <property type="entry name" value="NAD(P)-binding Rossmann-fold domains"/>
    <property type="match status" value="1"/>
</dbReference>
<accession>A0A5N0TPH3</accession>
<dbReference type="Proteomes" id="UP000326838">
    <property type="component" value="Unassembled WGS sequence"/>
</dbReference>
<reference evidence="4" key="1">
    <citation type="submission" date="2019-09" db="EMBL/GenBank/DDBJ databases">
        <title>Mumia zhuanghuii sp. nov. isolated from the intestinal contents of plateau pika (Ochotona curzoniae) in the Qinghai-Tibet plateau of China.</title>
        <authorList>
            <person name="Tian Z."/>
        </authorList>
    </citation>
    <scope>NUCLEOTIDE SEQUENCE [LARGE SCALE GENOMIC DNA]</scope>
    <source>
        <strain evidence="4">L-033</strain>
    </source>
</reference>
<dbReference type="Pfam" id="PF13561">
    <property type="entry name" value="adh_short_C2"/>
    <property type="match status" value="1"/>
</dbReference>
<dbReference type="AlphaFoldDB" id="A0A5N0TPH3"/>
<evidence type="ECO:0000256" key="2">
    <source>
        <dbReference type="ARBA" id="ARBA00023002"/>
    </source>
</evidence>
<proteinExistence type="inferred from homology"/>
<evidence type="ECO:0000313" key="4">
    <source>
        <dbReference type="Proteomes" id="UP000326838"/>
    </source>
</evidence>
<protein>
    <submittedName>
        <fullName evidence="3">SDR family NAD(P)-dependent oxidoreductase</fullName>
    </submittedName>
</protein>
<sequence>MTRTYIVTGSASGIGATTAEMLRARGEKVIGIDLRNADIEADLSTPSGRQTAAARAIELAEGRIDAVIACAGISAPIPATISVNYFGVTELLTALLPALSKSDAPRAAVVSSMASLQPNSPEMVEAALAGDEEKAVAIAAELAAQGPEIGYLVYPSSKRALSRWVRRASITPEWAGAGIPLNAVAPGTVVTPMTAQLLATPEGTAMVDAAVPMPLNYHQPPESIASLLLWLTSVENTHLAGQVIYDDGGADATLRGDDIWSWADAR</sequence>
<keyword evidence="2" id="KW-0560">Oxidoreductase</keyword>
<dbReference type="InterPro" id="IPR036291">
    <property type="entry name" value="NAD(P)-bd_dom_sf"/>
</dbReference>
<keyword evidence="4" id="KW-1185">Reference proteome</keyword>
<dbReference type="GO" id="GO:0016491">
    <property type="term" value="F:oxidoreductase activity"/>
    <property type="evidence" value="ECO:0007669"/>
    <property type="project" value="UniProtKB-KW"/>
</dbReference>
<dbReference type="PANTHER" id="PTHR24321:SF8">
    <property type="entry name" value="ESTRADIOL 17-BETA-DEHYDROGENASE 8-RELATED"/>
    <property type="match status" value="1"/>
</dbReference>
<organism evidence="3 4">
    <name type="scientific">Microbacterium caowuchunii</name>
    <dbReference type="NCBI Taxonomy" id="2614638"/>
    <lineage>
        <taxon>Bacteria</taxon>
        <taxon>Bacillati</taxon>
        <taxon>Actinomycetota</taxon>
        <taxon>Actinomycetes</taxon>
        <taxon>Micrococcales</taxon>
        <taxon>Microbacteriaceae</taxon>
        <taxon>Microbacterium</taxon>
    </lineage>
</organism>
<comment type="caution">
    <text evidence="3">The sequence shown here is derived from an EMBL/GenBank/DDBJ whole genome shotgun (WGS) entry which is preliminary data.</text>
</comment>
<dbReference type="InterPro" id="IPR002347">
    <property type="entry name" value="SDR_fam"/>
</dbReference>
<comment type="similarity">
    <text evidence="1">Belongs to the short-chain dehydrogenases/reductases (SDR) family.</text>
</comment>
<name>A0A5N0TPH3_9MICO</name>
<dbReference type="EMBL" id="VYUY01000002">
    <property type="protein sequence ID" value="KAA9136138.1"/>
    <property type="molecule type" value="Genomic_DNA"/>
</dbReference>